<evidence type="ECO:0000313" key="1">
    <source>
        <dbReference type="EMBL" id="TIB09202.1"/>
    </source>
</evidence>
<evidence type="ECO:0000313" key="2">
    <source>
        <dbReference type="Proteomes" id="UP000306954"/>
    </source>
</evidence>
<dbReference type="InterPro" id="IPR029063">
    <property type="entry name" value="SAM-dependent_MTases_sf"/>
</dbReference>
<accession>A0A4T0HUJ6</accession>
<dbReference type="Gene3D" id="3.40.50.150">
    <property type="entry name" value="Vaccinia Virus protein VP39"/>
    <property type="match status" value="1"/>
</dbReference>
<dbReference type="AlphaFoldDB" id="A0A4T0HUJ6"/>
<dbReference type="Pfam" id="PF10294">
    <property type="entry name" value="Methyltransf_16"/>
    <property type="match status" value="1"/>
</dbReference>
<protein>
    <recommendedName>
        <fullName evidence="3">Methyltransferase-domain-containing protein</fullName>
    </recommendedName>
</protein>
<dbReference type="GO" id="GO:0008757">
    <property type="term" value="F:S-adenosylmethionine-dependent methyltransferase activity"/>
    <property type="evidence" value="ECO:0007669"/>
    <property type="project" value="UniProtKB-ARBA"/>
</dbReference>
<evidence type="ECO:0008006" key="3">
    <source>
        <dbReference type="Google" id="ProtNLM"/>
    </source>
</evidence>
<sequence length="320" mass="36376">MINFIHFIKYPRILNGSLVFSVSISNDLRTEFLEPTNPIQINAAVLIHNRQSKPIKLDNVLIYASSRDGYKVIDLPLYVAGLSPSDTFSLLIYTKNSSIKPNLKDVLHLQHPIPLQSLPSSLNQAQYLQQRSFTVNTQQLHIVEHTSFDLDKKLWDNLSKSLKILELGTGTGIVSITLATLLSQMSKQSHTITATDLNSAIPLLRSNTKRNAHLYKNIEIQPKELSWGSNSSLESVEYDIIIAADITYNMSSFQLLRNTLSNLFTANPSTKLILAHKYRDYQEDTFWDHASQINLKSTHLKSIGCGRRGYETEIWEFKRM</sequence>
<comment type="caution">
    <text evidence="1">The sequence shown here is derived from an EMBL/GenBank/DDBJ whole genome shotgun (WGS) entry which is preliminary data.</text>
</comment>
<dbReference type="InterPro" id="IPR019410">
    <property type="entry name" value="Methyltransf_16"/>
</dbReference>
<dbReference type="Proteomes" id="UP000306954">
    <property type="component" value="Unassembled WGS sequence"/>
</dbReference>
<organism evidence="1 2">
    <name type="scientific">Wallemia ichthyophaga</name>
    <dbReference type="NCBI Taxonomy" id="245174"/>
    <lineage>
        <taxon>Eukaryota</taxon>
        <taxon>Fungi</taxon>
        <taxon>Dikarya</taxon>
        <taxon>Basidiomycota</taxon>
        <taxon>Wallemiomycotina</taxon>
        <taxon>Wallemiomycetes</taxon>
        <taxon>Wallemiales</taxon>
        <taxon>Wallemiaceae</taxon>
        <taxon>Wallemia</taxon>
    </lineage>
</organism>
<dbReference type="PANTHER" id="PTHR14614">
    <property type="entry name" value="HEPATOCELLULAR CARCINOMA-ASSOCIATED ANTIGEN"/>
    <property type="match status" value="1"/>
</dbReference>
<dbReference type="EMBL" id="SPOF01000045">
    <property type="protein sequence ID" value="TIB09202.1"/>
    <property type="molecule type" value="Genomic_DNA"/>
</dbReference>
<reference evidence="1 2" key="1">
    <citation type="submission" date="2019-03" db="EMBL/GenBank/DDBJ databases">
        <title>Sequencing 23 genomes of Wallemia ichthyophaga.</title>
        <authorList>
            <person name="Gostincar C."/>
        </authorList>
    </citation>
    <scope>NUCLEOTIDE SEQUENCE [LARGE SCALE GENOMIC DNA]</scope>
    <source>
        <strain evidence="1 2">EXF-8621</strain>
    </source>
</reference>
<name>A0A4T0HUJ6_WALIC</name>
<proteinExistence type="predicted"/>
<gene>
    <name evidence="1" type="ORF">E3P90_03366</name>
</gene>
<dbReference type="OrthoDB" id="3358565at2759"/>
<dbReference type="SUPFAM" id="SSF53335">
    <property type="entry name" value="S-adenosyl-L-methionine-dependent methyltransferases"/>
    <property type="match status" value="1"/>
</dbReference>